<dbReference type="Proteomes" id="UP000070700">
    <property type="component" value="Unassembled WGS sequence"/>
</dbReference>
<dbReference type="PANTHER" id="PTHR33112">
    <property type="entry name" value="DOMAIN PROTEIN, PUTATIVE-RELATED"/>
    <property type="match status" value="1"/>
</dbReference>
<dbReference type="OrthoDB" id="5125733at2759"/>
<dbReference type="GeneID" id="28821499"/>
<evidence type="ECO:0000313" key="3">
    <source>
        <dbReference type="Proteomes" id="UP000070700"/>
    </source>
</evidence>
<dbReference type="PANTHER" id="PTHR33112:SF16">
    <property type="entry name" value="HETEROKARYON INCOMPATIBILITY DOMAIN-CONTAINING PROTEIN"/>
    <property type="match status" value="1"/>
</dbReference>
<gene>
    <name evidence="2" type="ORF">LY89DRAFT_642881</name>
</gene>
<dbReference type="EMBL" id="KQ947412">
    <property type="protein sequence ID" value="KUJ18523.1"/>
    <property type="molecule type" value="Genomic_DNA"/>
</dbReference>
<evidence type="ECO:0000259" key="1">
    <source>
        <dbReference type="Pfam" id="PF06985"/>
    </source>
</evidence>
<feature type="domain" description="Heterokaryon incompatibility" evidence="1">
    <location>
        <begin position="52"/>
        <end position="196"/>
    </location>
</feature>
<dbReference type="AlphaFoldDB" id="A0A194XEC0"/>
<dbReference type="RefSeq" id="XP_018072878.1">
    <property type="nucleotide sequence ID" value="XM_018211773.1"/>
</dbReference>
<dbReference type="InParanoid" id="A0A194XEC0"/>
<proteinExistence type="predicted"/>
<keyword evidence="3" id="KW-1185">Reference proteome</keyword>
<name>A0A194XEC0_MOLSC</name>
<protein>
    <submittedName>
        <fullName evidence="2">HET-domain-containing protein</fullName>
    </submittedName>
</protein>
<dbReference type="Pfam" id="PF06985">
    <property type="entry name" value="HET"/>
    <property type="match status" value="1"/>
</dbReference>
<dbReference type="KEGG" id="psco:LY89DRAFT_642881"/>
<organism evidence="2 3">
    <name type="scientific">Mollisia scopiformis</name>
    <name type="common">Conifer needle endophyte fungus</name>
    <name type="synonym">Phialocephala scopiformis</name>
    <dbReference type="NCBI Taxonomy" id="149040"/>
    <lineage>
        <taxon>Eukaryota</taxon>
        <taxon>Fungi</taxon>
        <taxon>Dikarya</taxon>
        <taxon>Ascomycota</taxon>
        <taxon>Pezizomycotina</taxon>
        <taxon>Leotiomycetes</taxon>
        <taxon>Helotiales</taxon>
        <taxon>Mollisiaceae</taxon>
        <taxon>Mollisia</taxon>
    </lineage>
</organism>
<dbReference type="InterPro" id="IPR010730">
    <property type="entry name" value="HET"/>
</dbReference>
<reference evidence="2 3" key="1">
    <citation type="submission" date="2015-10" db="EMBL/GenBank/DDBJ databases">
        <title>Full genome of DAOMC 229536 Phialocephala scopiformis, a fungal endophyte of spruce producing the potent anti-insectan compound rugulosin.</title>
        <authorList>
            <consortium name="DOE Joint Genome Institute"/>
            <person name="Walker A.K."/>
            <person name="Frasz S.L."/>
            <person name="Seifert K.A."/>
            <person name="Miller J.D."/>
            <person name="Mondo S.J."/>
            <person name="Labutti K."/>
            <person name="Lipzen A."/>
            <person name="Dockter R."/>
            <person name="Kennedy M."/>
            <person name="Grigoriev I.V."/>
            <person name="Spatafora J.W."/>
        </authorList>
    </citation>
    <scope>NUCLEOTIDE SEQUENCE [LARGE SCALE GENOMIC DNA]</scope>
    <source>
        <strain evidence="2 3">CBS 120377</strain>
    </source>
</reference>
<sequence length="307" mass="35309">MNKAREWLGKCKHSHNRCSEDVERSLPTRLLHFKEGVLKLVSTTKLDTKTPYAALSHCWGKIKILRLLKENFETFHTSVPISELSRTFQDSLKVLTELGLEYIWIDSLCIIQDDAQDWEREAVKMSAVYGCSEITLAASSSEDGSQGLFYDRQLPAPRLCQLYIGNSTTFDVIPFQHWSVALSRLVLSTRAWAYQERRLSPRVLFFTSTHLAWQCQTWGAEEWKTEGVDKVSSFFNIQSSPHADTFWDETIKEYAPCKLTFWSDKLIAISGVAKRRQITVGGEYVAGLWREGIERQLCWITVSRGRK</sequence>
<dbReference type="STRING" id="149040.A0A194XEC0"/>
<feature type="non-terminal residue" evidence="2">
    <location>
        <position position="307"/>
    </location>
</feature>
<evidence type="ECO:0000313" key="2">
    <source>
        <dbReference type="EMBL" id="KUJ18523.1"/>
    </source>
</evidence>
<accession>A0A194XEC0</accession>